<evidence type="ECO:0000313" key="1">
    <source>
        <dbReference type="EMBL" id="MDY0395571.1"/>
    </source>
</evidence>
<dbReference type="EMBL" id="JAWDIP010000003">
    <property type="protein sequence ID" value="MDY0395571.1"/>
    <property type="molecule type" value="Genomic_DNA"/>
</dbReference>
<comment type="caution">
    <text evidence="1">The sequence shown here is derived from an EMBL/GenBank/DDBJ whole genome shotgun (WGS) entry which is preliminary data.</text>
</comment>
<gene>
    <name evidence="1" type="ORF">RWE15_15495</name>
</gene>
<organism evidence="1 2">
    <name type="scientific">Tigheibacillus halophilus</name>
    <dbReference type="NCBI Taxonomy" id="361280"/>
    <lineage>
        <taxon>Bacteria</taxon>
        <taxon>Bacillati</taxon>
        <taxon>Bacillota</taxon>
        <taxon>Bacilli</taxon>
        <taxon>Bacillales</taxon>
        <taxon>Bacillaceae</taxon>
        <taxon>Tigheibacillus</taxon>
    </lineage>
</organism>
<name>A0ABU5C897_9BACI</name>
<proteinExistence type="predicted"/>
<sequence>MTGLKNPPLELTSSENARRLNAFISFSTKRNINISFHLKNLEAKQHMCKENTGMTIATPWSRPSLQYNRLTAKITSFLREGKKGLIENGWMEQTPIAADCDLSVR</sequence>
<keyword evidence="2" id="KW-1185">Reference proteome</keyword>
<dbReference type="RefSeq" id="WP_390357768.1">
    <property type="nucleotide sequence ID" value="NZ_JBHUIZ010000016.1"/>
</dbReference>
<accession>A0ABU5C897</accession>
<evidence type="ECO:0000313" key="2">
    <source>
        <dbReference type="Proteomes" id="UP001281447"/>
    </source>
</evidence>
<reference evidence="1 2" key="1">
    <citation type="submission" date="2023-10" db="EMBL/GenBank/DDBJ databases">
        <title>Virgibacillus halophilus 5B73C genome.</title>
        <authorList>
            <person name="Miliotis G."/>
            <person name="Sengupta P."/>
            <person name="Hameed A."/>
            <person name="Chuvochina M."/>
            <person name="Mcdonagh F."/>
            <person name="Simpson A.C."/>
            <person name="Singh N.K."/>
            <person name="Rekha P.D."/>
            <person name="Raman K."/>
            <person name="Hugenholtz P."/>
            <person name="Venkateswaran K."/>
        </authorList>
    </citation>
    <scope>NUCLEOTIDE SEQUENCE [LARGE SCALE GENOMIC DNA]</scope>
    <source>
        <strain evidence="1 2">5B73C</strain>
    </source>
</reference>
<dbReference type="Proteomes" id="UP001281447">
    <property type="component" value="Unassembled WGS sequence"/>
</dbReference>
<protein>
    <submittedName>
        <fullName evidence="1">Uncharacterized protein</fullName>
    </submittedName>
</protein>